<gene>
    <name evidence="2" type="ORF">CPQ89_09040</name>
    <name evidence="1" type="ORF">CPS94_02425</name>
</gene>
<dbReference type="GeneID" id="48465979"/>
<dbReference type="Proteomes" id="UP000250143">
    <property type="component" value="Chromosome"/>
</dbReference>
<name>A0AAD0L384_9LACO</name>
<evidence type="ECO:0000313" key="2">
    <source>
        <dbReference type="EMBL" id="AWZ41154.1"/>
    </source>
</evidence>
<evidence type="ECO:0000313" key="4">
    <source>
        <dbReference type="Proteomes" id="UP000250153"/>
    </source>
</evidence>
<accession>A0AAD0L384</accession>
<dbReference type="AlphaFoldDB" id="A0AAD0L384"/>
<evidence type="ECO:0000313" key="1">
    <source>
        <dbReference type="EMBL" id="AWZ37855.1"/>
    </source>
</evidence>
<dbReference type="RefSeq" id="WP_112195366.1">
    <property type="nucleotide sequence ID" value="NZ_CP023565.1"/>
</dbReference>
<reference evidence="3 4" key="1">
    <citation type="submission" date="2017-09" db="EMBL/GenBank/DDBJ databases">
        <title>Predominant Lactobacillus spp. isolated from feces of mice subjected to short-term calorie restriction.</title>
        <authorList>
            <person name="Zhang C."/>
            <person name="Zhao L."/>
            <person name="Pan F."/>
        </authorList>
    </citation>
    <scope>NUCLEOTIDE SEQUENCE [LARGE SCALE GENOMIC DNA]</scope>
    <source>
        <strain evidence="2 3">CR141</strain>
        <strain evidence="1 4">CR147</strain>
    </source>
</reference>
<sequence length="86" mass="10315">MVKKYKIFAGDVEFSYTGKELTNWHNLTGEEQNELSEFVSRMEDNPNREDACFYFDDPEELYWPKLTPEERENVRKAIEPHIIKVK</sequence>
<proteinExistence type="predicted"/>
<protein>
    <submittedName>
        <fullName evidence="1">Uncharacterized protein</fullName>
    </submittedName>
</protein>
<organism evidence="1 4">
    <name type="scientific">Ligilactobacillus murinus</name>
    <dbReference type="NCBI Taxonomy" id="1622"/>
    <lineage>
        <taxon>Bacteria</taxon>
        <taxon>Bacillati</taxon>
        <taxon>Bacillota</taxon>
        <taxon>Bacilli</taxon>
        <taxon>Lactobacillales</taxon>
        <taxon>Lactobacillaceae</taxon>
        <taxon>Ligilactobacillus</taxon>
    </lineage>
</organism>
<dbReference type="KEGG" id="lmur:CPS94_02425"/>
<evidence type="ECO:0000313" key="3">
    <source>
        <dbReference type="Proteomes" id="UP000250143"/>
    </source>
</evidence>
<dbReference type="EMBL" id="CP023565">
    <property type="protein sequence ID" value="AWZ37855.1"/>
    <property type="molecule type" value="Genomic_DNA"/>
</dbReference>
<keyword evidence="3" id="KW-1185">Reference proteome</keyword>
<dbReference type="EMBL" id="CP023566">
    <property type="protein sequence ID" value="AWZ41154.1"/>
    <property type="molecule type" value="Genomic_DNA"/>
</dbReference>
<dbReference type="Proteomes" id="UP000250153">
    <property type="component" value="Chromosome"/>
</dbReference>